<dbReference type="NCBIfam" id="TIGR01909">
    <property type="entry name" value="C_GCAxxG_C_C"/>
    <property type="match status" value="1"/>
</dbReference>
<evidence type="ECO:0000313" key="2">
    <source>
        <dbReference type="EMBL" id="NPE26067.1"/>
    </source>
</evidence>
<evidence type="ECO:0000313" key="3">
    <source>
        <dbReference type="Proteomes" id="UP000820977"/>
    </source>
</evidence>
<protein>
    <submittedName>
        <fullName evidence="2">C_GCAxxG_C_C family protein</fullName>
    </submittedName>
</protein>
<gene>
    <name evidence="2" type="ORF">HPS54_11200</name>
</gene>
<keyword evidence="1" id="KW-1133">Transmembrane helix</keyword>
<dbReference type="RefSeq" id="WP_172345534.1">
    <property type="nucleotide sequence ID" value="NZ_CATJFF010000041.1"/>
</dbReference>
<keyword evidence="3" id="KW-1185">Reference proteome</keyword>
<dbReference type="Pfam" id="PF09719">
    <property type="entry name" value="C_GCAxxG_C_C"/>
    <property type="match status" value="1"/>
</dbReference>
<accession>A0ABX2B3L4</accession>
<evidence type="ECO:0000256" key="1">
    <source>
        <dbReference type="SAM" id="Phobius"/>
    </source>
</evidence>
<sequence>MALRINEAIEKKRSGKYNCAQAIACTYCDFAGMNEEEIKNAANAFGVGMGNMTGTCGALLGAGLILGLKNKERPKTMKEMKQIMERFMKRNGTVTCSELKGVQTKTPLRQCNDCVADAAEFLEEILDNQ</sequence>
<comment type="caution">
    <text evidence="2">The sequence shown here is derived from an EMBL/GenBank/DDBJ whole genome shotgun (WGS) entry which is preliminary data.</text>
</comment>
<proteinExistence type="predicted"/>
<name>A0ABX2B3L4_9BACT</name>
<reference evidence="2 3" key="1">
    <citation type="submission" date="2020-05" db="EMBL/GenBank/DDBJ databases">
        <title>Distinct polysaccharide utilization as determinants for interspecies competition between intestinal Prevotella spp.</title>
        <authorList>
            <person name="Galvez E.J.C."/>
            <person name="Iljazovic A."/>
            <person name="Strowig T."/>
        </authorList>
    </citation>
    <scope>NUCLEOTIDE SEQUENCE [LARGE SCALE GENOMIC DNA]</scope>
    <source>
        <strain evidence="2 3">PCHR</strain>
    </source>
</reference>
<dbReference type="Proteomes" id="UP000820977">
    <property type="component" value="Unassembled WGS sequence"/>
</dbReference>
<dbReference type="EMBL" id="JABKKJ010000027">
    <property type="protein sequence ID" value="NPE26067.1"/>
    <property type="molecule type" value="Genomic_DNA"/>
</dbReference>
<feature type="transmembrane region" description="Helical" evidence="1">
    <location>
        <begin position="44"/>
        <end position="68"/>
    </location>
</feature>
<dbReference type="InterPro" id="IPR010181">
    <property type="entry name" value="CGCAxxGCC_motif"/>
</dbReference>
<organism evidence="2 3">
    <name type="scientific">Xylanibacter caecicola</name>
    <dbReference type="NCBI Taxonomy" id="2736294"/>
    <lineage>
        <taxon>Bacteria</taxon>
        <taxon>Pseudomonadati</taxon>
        <taxon>Bacteroidota</taxon>
        <taxon>Bacteroidia</taxon>
        <taxon>Bacteroidales</taxon>
        <taxon>Prevotellaceae</taxon>
        <taxon>Xylanibacter</taxon>
    </lineage>
</organism>
<keyword evidence="1" id="KW-0812">Transmembrane</keyword>
<keyword evidence="1" id="KW-0472">Membrane</keyword>